<feature type="non-terminal residue" evidence="2">
    <location>
        <position position="1"/>
    </location>
</feature>
<dbReference type="EMBL" id="AP019304">
    <property type="protein sequence ID" value="BBH09151.1"/>
    <property type="molecule type" value="Genomic_DNA"/>
</dbReference>
<reference evidence="2" key="1">
    <citation type="journal article" date="2019" name="Science">
        <title>Mutation of a bHLH transcription factor allowed almond domestication.</title>
        <authorList>
            <person name="Sanchez-Perez R."/>
            <person name="Pavan S."/>
            <person name="Mazzeo R."/>
            <person name="Moldovan C."/>
            <person name="Aiese Cigliano R."/>
            <person name="Del Cueto J."/>
            <person name="Ricciardi F."/>
            <person name="Lotti C."/>
            <person name="Ricciardi L."/>
            <person name="Dicenta F."/>
            <person name="Lopez-Marques R.L."/>
            <person name="Lindberg Moller B."/>
        </authorList>
    </citation>
    <scope>NUCLEOTIDE SEQUENCE</scope>
</reference>
<protein>
    <submittedName>
        <fullName evidence="2">Uncharacterized protein</fullName>
    </submittedName>
</protein>
<gene>
    <name evidence="2" type="ORF">Prudu_021573</name>
</gene>
<name>A0A4Y1RXR5_PRUDU</name>
<dbReference type="AlphaFoldDB" id="A0A4Y1RXR5"/>
<organism evidence="2">
    <name type="scientific">Prunus dulcis</name>
    <name type="common">Almond</name>
    <name type="synonym">Amygdalus dulcis</name>
    <dbReference type="NCBI Taxonomy" id="3755"/>
    <lineage>
        <taxon>Eukaryota</taxon>
        <taxon>Viridiplantae</taxon>
        <taxon>Streptophyta</taxon>
        <taxon>Embryophyta</taxon>
        <taxon>Tracheophyta</taxon>
        <taxon>Spermatophyta</taxon>
        <taxon>Magnoliopsida</taxon>
        <taxon>eudicotyledons</taxon>
        <taxon>Gunneridae</taxon>
        <taxon>Pentapetalae</taxon>
        <taxon>rosids</taxon>
        <taxon>fabids</taxon>
        <taxon>Rosales</taxon>
        <taxon>Rosaceae</taxon>
        <taxon>Amygdaloideae</taxon>
        <taxon>Amygdaleae</taxon>
        <taxon>Prunus</taxon>
    </lineage>
</organism>
<feature type="region of interest" description="Disordered" evidence="1">
    <location>
        <begin position="38"/>
        <end position="62"/>
    </location>
</feature>
<sequence length="346" mass="39889">PPPRHIFFAGISDGKNFTVRPPFQVPFLAKASSLPPLPSPPLISDRKPGKRQWQRREKPAKTTDVTGDFFCHREVRRRLEQVLQPRIRSRRDPFRVKQRGIACEWTLFSNLMHGFMVGNIMHDGRLCQKFGRESRFLVSGPDIGMMSAKRWGPLRFQGNSGAGLVKIVTFVIMSTTLNRYCTYYALFEFDRIVLELVNGELESRILRINDSRVKLTDRAFESDLTAQSRLNSRDVLSRSCWTYKNVQTENQRLWALRAQLVEFRDWVNRLVKLGNVGKCPFFRGDSGVQGKKGILVIRAQYLPSVGQARGSTRIPKWNLDWVLSFQANKDPLDPFVDRLFGFVLKN</sequence>
<accession>A0A4Y1RXR5</accession>
<evidence type="ECO:0000256" key="1">
    <source>
        <dbReference type="SAM" id="MobiDB-lite"/>
    </source>
</evidence>
<proteinExistence type="predicted"/>
<evidence type="ECO:0000313" key="2">
    <source>
        <dbReference type="EMBL" id="BBH09151.1"/>
    </source>
</evidence>